<dbReference type="InterPro" id="IPR007021">
    <property type="entry name" value="DUF659"/>
</dbReference>
<dbReference type="Proteomes" id="UP000187406">
    <property type="component" value="Unassembled WGS sequence"/>
</dbReference>
<feature type="domain" description="DUF659" evidence="1">
    <location>
        <begin position="37"/>
        <end position="81"/>
    </location>
</feature>
<name>A0A1Q3AMJ2_CEPFO</name>
<dbReference type="AlphaFoldDB" id="A0A1Q3AMJ2"/>
<dbReference type="EMBL" id="BDDD01000011">
    <property type="protein sequence ID" value="GAV56977.1"/>
    <property type="molecule type" value="Genomic_DNA"/>
</dbReference>
<accession>A0A1Q3AMJ2</accession>
<gene>
    <name evidence="2" type="ORF">CFOL_v3_00516</name>
</gene>
<protein>
    <submittedName>
        <fullName evidence="2">DUF659 domain-containing protein</fullName>
    </submittedName>
</protein>
<evidence type="ECO:0000259" key="1">
    <source>
        <dbReference type="Pfam" id="PF04937"/>
    </source>
</evidence>
<dbReference type="SUPFAM" id="SSF53098">
    <property type="entry name" value="Ribonuclease H-like"/>
    <property type="match status" value="1"/>
</dbReference>
<dbReference type="PANTHER" id="PTHR32166">
    <property type="entry name" value="OSJNBA0013A04.12 PROTEIN"/>
    <property type="match status" value="1"/>
</dbReference>
<dbReference type="InParanoid" id="A0A1Q3AMJ2"/>
<organism evidence="2 3">
    <name type="scientific">Cephalotus follicularis</name>
    <name type="common">Albany pitcher plant</name>
    <dbReference type="NCBI Taxonomy" id="3775"/>
    <lineage>
        <taxon>Eukaryota</taxon>
        <taxon>Viridiplantae</taxon>
        <taxon>Streptophyta</taxon>
        <taxon>Embryophyta</taxon>
        <taxon>Tracheophyta</taxon>
        <taxon>Spermatophyta</taxon>
        <taxon>Magnoliopsida</taxon>
        <taxon>eudicotyledons</taxon>
        <taxon>Gunneridae</taxon>
        <taxon>Pentapetalae</taxon>
        <taxon>rosids</taxon>
        <taxon>fabids</taxon>
        <taxon>Oxalidales</taxon>
        <taxon>Cephalotaceae</taxon>
        <taxon>Cephalotus</taxon>
    </lineage>
</organism>
<evidence type="ECO:0000313" key="3">
    <source>
        <dbReference type="Proteomes" id="UP000187406"/>
    </source>
</evidence>
<dbReference type="OrthoDB" id="1729094at2759"/>
<keyword evidence="3" id="KW-1185">Reference proteome</keyword>
<sequence length="152" mass="17999">MLLLSQRMVTKYLRCLIILYNISDQRMWFKLSQIVACRMLWQLLEANYQHLYWTPCVAHCMDLILEDTGKLNNNMQTLKRAITLNSYLYTRPGVLNMMRQFTGQSELLRLAKTRFATVFLTLASIHKQKENLRKMFSSNEWTKGNWAKEVLG</sequence>
<comment type="caution">
    <text evidence="2">The sequence shown here is derived from an EMBL/GenBank/DDBJ whole genome shotgun (WGS) entry which is preliminary data.</text>
</comment>
<dbReference type="Pfam" id="PF04937">
    <property type="entry name" value="DUF659"/>
    <property type="match status" value="1"/>
</dbReference>
<dbReference type="STRING" id="3775.A0A1Q3AMJ2"/>
<reference evidence="3" key="1">
    <citation type="submission" date="2016-04" db="EMBL/GenBank/DDBJ databases">
        <title>Cephalotus genome sequencing.</title>
        <authorList>
            <person name="Fukushima K."/>
            <person name="Hasebe M."/>
            <person name="Fang X."/>
        </authorList>
    </citation>
    <scope>NUCLEOTIDE SEQUENCE [LARGE SCALE GENOMIC DNA]</scope>
    <source>
        <strain evidence="3">cv. St1</strain>
    </source>
</reference>
<evidence type="ECO:0000313" key="2">
    <source>
        <dbReference type="EMBL" id="GAV56977.1"/>
    </source>
</evidence>
<proteinExistence type="predicted"/>
<dbReference type="PANTHER" id="PTHR32166:SF74">
    <property type="entry name" value="OS05G0256350 PROTEIN"/>
    <property type="match status" value="1"/>
</dbReference>
<dbReference type="InterPro" id="IPR012337">
    <property type="entry name" value="RNaseH-like_sf"/>
</dbReference>